<protein>
    <submittedName>
        <fullName evidence="2">Uncharacterized protein</fullName>
    </submittedName>
</protein>
<feature type="signal peptide" evidence="1">
    <location>
        <begin position="1"/>
        <end position="22"/>
    </location>
</feature>
<reference evidence="2" key="1">
    <citation type="submission" date="2021-02" db="EMBL/GenBank/DDBJ databases">
        <title>Thiocyanate and organic carbon inputs drive convergent selection for specific autotrophic Afipia and Thiobacillus strains within complex microbiomes.</title>
        <authorList>
            <person name="Huddy R.J."/>
            <person name="Sachdeva R."/>
            <person name="Kadzinga F."/>
            <person name="Kantor R.S."/>
            <person name="Harrison S.T.L."/>
            <person name="Banfield J.F."/>
        </authorList>
    </citation>
    <scope>NUCLEOTIDE SEQUENCE</scope>
    <source>
        <strain evidence="2">SCN18_10_11_15_R4_P_38_20</strain>
    </source>
</reference>
<dbReference type="EMBL" id="JAFKGL010000035">
    <property type="protein sequence ID" value="MBN9413712.1"/>
    <property type="molecule type" value="Genomic_DNA"/>
</dbReference>
<dbReference type="SUPFAM" id="SSF52047">
    <property type="entry name" value="RNI-like"/>
    <property type="match status" value="1"/>
</dbReference>
<proteinExistence type="predicted"/>
<accession>A0A8J7PSC2</accession>
<evidence type="ECO:0000313" key="2">
    <source>
        <dbReference type="EMBL" id="MBN9413712.1"/>
    </source>
</evidence>
<evidence type="ECO:0000313" key="3">
    <source>
        <dbReference type="Proteomes" id="UP000664414"/>
    </source>
</evidence>
<comment type="caution">
    <text evidence="2">The sequence shown here is derived from an EMBL/GenBank/DDBJ whole genome shotgun (WGS) entry which is preliminary data.</text>
</comment>
<organism evidence="2 3">
    <name type="scientific">Candidatus Paracaedimonas acanthamoebae</name>
    <dbReference type="NCBI Taxonomy" id="244581"/>
    <lineage>
        <taxon>Bacteria</taxon>
        <taxon>Pseudomonadati</taxon>
        <taxon>Pseudomonadota</taxon>
        <taxon>Alphaproteobacteria</taxon>
        <taxon>Holosporales</taxon>
        <taxon>Caedimonadaceae</taxon>
        <taxon>Candidatus Paracaedimonas</taxon>
    </lineage>
</organism>
<dbReference type="Proteomes" id="UP000664414">
    <property type="component" value="Unassembled WGS sequence"/>
</dbReference>
<keyword evidence="1" id="KW-0732">Signal</keyword>
<evidence type="ECO:0000256" key="1">
    <source>
        <dbReference type="SAM" id="SignalP"/>
    </source>
</evidence>
<gene>
    <name evidence="2" type="ORF">J0H12_07340</name>
</gene>
<name>A0A8J7PSC2_9PROT</name>
<sequence>MLKMKLLSLTLFISTCITGAYASSQSDELVKSPPRSANFRLQDWESEKEIKDILSSPNLTDVTVIIDEVYPSETSDEISKGTVIFKEIMEKLTLLPSLSSFSLLLPPDDINMPLNSLTQLTNLTYLRFKTSESPSDTTLLRDLIIINTGLTSLRLDVHSLPLESTGDLMGVIAHHTRITNLHLLSRINDGGIFQHLKNATSLTQISLEYEKSNQEDDEHQQNFISLTGTLPNSLQKLKLTVAHLDPESLIGNSEVKENFNNLTTLTQLDITSLKTSEEKPLYNWLEFFKFLELNYLKDFAISTRGANIPHGYKSKTMDGIASFIENHSHLRNLSLITFDPASIMRTEEPLSKYPTLVQALKENTTLISFDVQGILSPTLFKRRLKSNLTLLDILTTTK</sequence>
<dbReference type="AlphaFoldDB" id="A0A8J7PSC2"/>
<feature type="chain" id="PRO_5035270617" evidence="1">
    <location>
        <begin position="23"/>
        <end position="398"/>
    </location>
</feature>